<dbReference type="EMBL" id="MHMY01000005">
    <property type="protein sequence ID" value="OGZ35884.1"/>
    <property type="molecule type" value="Genomic_DNA"/>
</dbReference>
<protein>
    <recommendedName>
        <fullName evidence="7">GtrA/DPMS transmembrane domain-containing protein</fullName>
    </recommendedName>
</protein>
<dbReference type="Proteomes" id="UP000176974">
    <property type="component" value="Unassembled WGS sequence"/>
</dbReference>
<gene>
    <name evidence="8" type="ORF">A2815_00250</name>
</gene>
<dbReference type="AlphaFoldDB" id="A0A1G2FCT0"/>
<dbReference type="InterPro" id="IPR051401">
    <property type="entry name" value="GtrA_CellWall_Glycosyl"/>
</dbReference>
<evidence type="ECO:0000313" key="8">
    <source>
        <dbReference type="EMBL" id="OGZ35884.1"/>
    </source>
</evidence>
<dbReference type="PANTHER" id="PTHR38459:SF1">
    <property type="entry name" value="PROPHAGE BACTOPRENOL-LINKED GLUCOSE TRANSLOCASE HOMOLOG"/>
    <property type="match status" value="1"/>
</dbReference>
<comment type="subcellular location">
    <subcellularLocation>
        <location evidence="1">Membrane</location>
        <topology evidence="1">Multi-pass membrane protein</topology>
    </subcellularLocation>
</comment>
<sequence>MIRSLIGKYPFLAQFIKFGMVGFMNTAIDFAVLNFLMWQTGIYEGEWIFLLNVISFAVAVSNSYFWNKYWTFRAKGPAINPLQMGQFLVISLIGVAINSSIVYTLTTYTTPFWGLNKELWANAAKVLATGLTLIWNFIGYKFIVFNKKNKR</sequence>
<proteinExistence type="inferred from homology"/>
<reference evidence="8 9" key="1">
    <citation type="journal article" date="2016" name="Nat. Commun.">
        <title>Thousands of microbial genomes shed light on interconnected biogeochemical processes in an aquifer system.</title>
        <authorList>
            <person name="Anantharaman K."/>
            <person name="Brown C.T."/>
            <person name="Hug L.A."/>
            <person name="Sharon I."/>
            <person name="Castelle C.J."/>
            <person name="Probst A.J."/>
            <person name="Thomas B.C."/>
            <person name="Singh A."/>
            <person name="Wilkins M.J."/>
            <person name="Karaoz U."/>
            <person name="Brodie E.L."/>
            <person name="Williams K.H."/>
            <person name="Hubbard S.S."/>
            <person name="Banfield J.F."/>
        </authorList>
    </citation>
    <scope>NUCLEOTIDE SEQUENCE [LARGE SCALE GENOMIC DNA]</scope>
</reference>
<evidence type="ECO:0000256" key="3">
    <source>
        <dbReference type="ARBA" id="ARBA00022692"/>
    </source>
</evidence>
<evidence type="ECO:0000259" key="7">
    <source>
        <dbReference type="Pfam" id="PF04138"/>
    </source>
</evidence>
<organism evidence="8 9">
    <name type="scientific">Candidatus Portnoybacteria bacterium RIFCSPHIGHO2_01_FULL_40_12b</name>
    <dbReference type="NCBI Taxonomy" id="1801994"/>
    <lineage>
        <taxon>Bacteria</taxon>
        <taxon>Candidatus Portnoyibacteriota</taxon>
    </lineage>
</organism>
<dbReference type="InterPro" id="IPR007267">
    <property type="entry name" value="GtrA_DPMS_TM"/>
</dbReference>
<feature type="domain" description="GtrA/DPMS transmembrane" evidence="7">
    <location>
        <begin position="17"/>
        <end position="145"/>
    </location>
</feature>
<evidence type="ECO:0000256" key="5">
    <source>
        <dbReference type="ARBA" id="ARBA00023136"/>
    </source>
</evidence>
<evidence type="ECO:0000256" key="6">
    <source>
        <dbReference type="SAM" id="Phobius"/>
    </source>
</evidence>
<dbReference type="PANTHER" id="PTHR38459">
    <property type="entry name" value="PROPHAGE BACTOPRENOL-LINKED GLUCOSE TRANSLOCASE HOMOLOG"/>
    <property type="match status" value="1"/>
</dbReference>
<dbReference type="GO" id="GO:0005886">
    <property type="term" value="C:plasma membrane"/>
    <property type="evidence" value="ECO:0007669"/>
    <property type="project" value="TreeGrafter"/>
</dbReference>
<evidence type="ECO:0000313" key="9">
    <source>
        <dbReference type="Proteomes" id="UP000176974"/>
    </source>
</evidence>
<accession>A0A1G2FCT0</accession>
<dbReference type="GO" id="GO:0000271">
    <property type="term" value="P:polysaccharide biosynthetic process"/>
    <property type="evidence" value="ECO:0007669"/>
    <property type="project" value="InterPro"/>
</dbReference>
<dbReference type="Pfam" id="PF04138">
    <property type="entry name" value="GtrA_DPMS_TM"/>
    <property type="match status" value="1"/>
</dbReference>
<evidence type="ECO:0000256" key="2">
    <source>
        <dbReference type="ARBA" id="ARBA00009399"/>
    </source>
</evidence>
<comment type="caution">
    <text evidence="8">The sequence shown here is derived from an EMBL/GenBank/DDBJ whole genome shotgun (WGS) entry which is preliminary data.</text>
</comment>
<feature type="transmembrane region" description="Helical" evidence="6">
    <location>
        <begin position="87"/>
        <end position="106"/>
    </location>
</feature>
<evidence type="ECO:0000256" key="4">
    <source>
        <dbReference type="ARBA" id="ARBA00022989"/>
    </source>
</evidence>
<feature type="transmembrane region" description="Helical" evidence="6">
    <location>
        <begin position="12"/>
        <end position="35"/>
    </location>
</feature>
<keyword evidence="3 6" id="KW-0812">Transmembrane</keyword>
<name>A0A1G2FCT0_9BACT</name>
<evidence type="ECO:0000256" key="1">
    <source>
        <dbReference type="ARBA" id="ARBA00004141"/>
    </source>
</evidence>
<keyword evidence="5 6" id="KW-0472">Membrane</keyword>
<feature type="transmembrane region" description="Helical" evidence="6">
    <location>
        <begin position="47"/>
        <end position="66"/>
    </location>
</feature>
<feature type="transmembrane region" description="Helical" evidence="6">
    <location>
        <begin position="126"/>
        <end position="145"/>
    </location>
</feature>
<comment type="similarity">
    <text evidence="2">Belongs to the GtrA family.</text>
</comment>
<keyword evidence="4 6" id="KW-1133">Transmembrane helix</keyword>